<comment type="caution">
    <text evidence="2">The sequence shown here is derived from an EMBL/GenBank/DDBJ whole genome shotgun (WGS) entry which is preliminary data.</text>
</comment>
<dbReference type="Proteomes" id="UP001268651">
    <property type="component" value="Unassembled WGS sequence"/>
</dbReference>
<dbReference type="EMBL" id="JAWHTF010000009">
    <property type="protein sequence ID" value="MDU8887142.1"/>
    <property type="molecule type" value="Genomic_DNA"/>
</dbReference>
<evidence type="ECO:0000313" key="2">
    <source>
        <dbReference type="EMBL" id="MDU8887142.1"/>
    </source>
</evidence>
<accession>A0ABU3U9W4</accession>
<dbReference type="PROSITE" id="PS51257">
    <property type="entry name" value="PROKAR_LIPOPROTEIN"/>
    <property type="match status" value="1"/>
</dbReference>
<dbReference type="Gene3D" id="2.60.120.560">
    <property type="entry name" value="Exo-inulinase, domain 1"/>
    <property type="match status" value="1"/>
</dbReference>
<name>A0ABU3U9W4_9FLAO</name>
<dbReference type="RefSeq" id="WP_316663240.1">
    <property type="nucleotide sequence ID" value="NZ_JAWHTF010000009.1"/>
</dbReference>
<proteinExistence type="predicted"/>
<gene>
    <name evidence="2" type="ORF">RXV94_13305</name>
</gene>
<keyword evidence="3" id="KW-1185">Reference proteome</keyword>
<organism evidence="2 3">
    <name type="scientific">Gilvirhabdus luticola</name>
    <dbReference type="NCBI Taxonomy" id="3079858"/>
    <lineage>
        <taxon>Bacteria</taxon>
        <taxon>Pseudomonadati</taxon>
        <taxon>Bacteroidota</taxon>
        <taxon>Flavobacteriia</taxon>
        <taxon>Flavobacteriales</taxon>
        <taxon>Flavobacteriaceae</taxon>
        <taxon>Gilvirhabdus</taxon>
    </lineage>
</organism>
<dbReference type="Pfam" id="PF06439">
    <property type="entry name" value="3keto-disac_hyd"/>
    <property type="match status" value="1"/>
</dbReference>
<evidence type="ECO:0000259" key="1">
    <source>
        <dbReference type="Pfam" id="PF06439"/>
    </source>
</evidence>
<dbReference type="InterPro" id="IPR010496">
    <property type="entry name" value="AL/BT2_dom"/>
</dbReference>
<evidence type="ECO:0000313" key="3">
    <source>
        <dbReference type="Proteomes" id="UP001268651"/>
    </source>
</evidence>
<sequence length="248" mass="28192">MTKTTTILILIIVFVACKDQPKKDTDTKPEEATSTEIEVDKEPEWVSLFDGKTLNGWHVYNGRDISSHWSVEDGALAFAGRKGSPEYNIVTDKEYTNFKLSLEWKISVNGNSGIMWGVIEDEKFDHPYDTGAEIQVLDNDGHPDGKFPSHRAGALYDLIVPPDGITKPVGEWNTCEIYINHRANEGKVWLNGTLTAEFPLSGDKWDAMIAESKFKDWEHFAKSKTGRICLQDHEDKVWYRNIKIQELD</sequence>
<protein>
    <submittedName>
        <fullName evidence="2">DUF1080 domain-containing protein</fullName>
    </submittedName>
</protein>
<reference evidence="2 3" key="1">
    <citation type="submission" date="2023-10" db="EMBL/GenBank/DDBJ databases">
        <title>Marimonas sp. nov. isolated from tidal mud flat.</title>
        <authorList>
            <person name="Jaincy N.J."/>
            <person name="Srinivasan S."/>
            <person name="Lee S.-S."/>
        </authorList>
    </citation>
    <scope>NUCLEOTIDE SEQUENCE [LARGE SCALE GENOMIC DNA]</scope>
    <source>
        <strain evidence="2 3">MJ-SS3</strain>
    </source>
</reference>
<feature type="domain" description="3-keto-alpha-glucoside-1,2-lyase/3-keto-2-hydroxy-glucal hydratase" evidence="1">
    <location>
        <begin position="44"/>
        <end position="245"/>
    </location>
</feature>